<dbReference type="Proteomes" id="UP000737171">
    <property type="component" value="Unassembled WGS sequence"/>
</dbReference>
<evidence type="ECO:0000313" key="3">
    <source>
        <dbReference type="Proteomes" id="UP000737171"/>
    </source>
</evidence>
<sequence length="89" mass="9598">MQRSTRHGPSAAPPQADADRPQPPADTATAAQLQFLPRAAGRRLLAFPCNPSGQVEIDLLSAQARNDYLFARALRGRDYAFPIVVQVAA</sequence>
<gene>
    <name evidence="2" type="ORF">HLB44_32325</name>
</gene>
<name>A0ABX2ESG2_9BURK</name>
<protein>
    <submittedName>
        <fullName evidence="2">Uncharacterized protein</fullName>
    </submittedName>
</protein>
<evidence type="ECO:0000256" key="1">
    <source>
        <dbReference type="SAM" id="MobiDB-lite"/>
    </source>
</evidence>
<reference evidence="2 3" key="1">
    <citation type="submission" date="2020-05" db="EMBL/GenBank/DDBJ databases">
        <title>Aquincola sp. isolate from soil.</title>
        <authorList>
            <person name="Han J."/>
            <person name="Kim D.-U."/>
        </authorList>
    </citation>
    <scope>NUCLEOTIDE SEQUENCE [LARGE SCALE GENOMIC DNA]</scope>
    <source>
        <strain evidence="2 3">S2</strain>
    </source>
</reference>
<proteinExistence type="predicted"/>
<comment type="caution">
    <text evidence="2">The sequence shown here is derived from an EMBL/GenBank/DDBJ whole genome shotgun (WGS) entry which is preliminary data.</text>
</comment>
<organism evidence="2 3">
    <name type="scientific">Pseudaquabacterium terrae</name>
    <dbReference type="NCBI Taxonomy" id="2732868"/>
    <lineage>
        <taxon>Bacteria</taxon>
        <taxon>Pseudomonadati</taxon>
        <taxon>Pseudomonadota</taxon>
        <taxon>Betaproteobacteria</taxon>
        <taxon>Burkholderiales</taxon>
        <taxon>Sphaerotilaceae</taxon>
        <taxon>Pseudaquabacterium</taxon>
    </lineage>
</organism>
<feature type="region of interest" description="Disordered" evidence="1">
    <location>
        <begin position="1"/>
        <end position="27"/>
    </location>
</feature>
<dbReference type="EMBL" id="JABRWJ010000013">
    <property type="protein sequence ID" value="NRF71685.1"/>
    <property type="molecule type" value="Genomic_DNA"/>
</dbReference>
<keyword evidence="3" id="KW-1185">Reference proteome</keyword>
<accession>A0ABX2ESG2</accession>
<dbReference type="RefSeq" id="WP_173133386.1">
    <property type="nucleotide sequence ID" value="NZ_JABRWJ010000013.1"/>
</dbReference>
<evidence type="ECO:0000313" key="2">
    <source>
        <dbReference type="EMBL" id="NRF71685.1"/>
    </source>
</evidence>